<dbReference type="FunFam" id="3.90.550.10:FF:000013">
    <property type="entry name" value="mannose-1-phosphate guanyltransferase beta"/>
    <property type="match status" value="1"/>
</dbReference>
<evidence type="ECO:0000256" key="2">
    <source>
        <dbReference type="ARBA" id="ARBA00022679"/>
    </source>
</evidence>
<dbReference type="Proteomes" id="UP000184148">
    <property type="component" value="Unassembled WGS sequence"/>
</dbReference>
<dbReference type="STRING" id="1121429.SAMN02745133_01055"/>
<dbReference type="EMBL" id="FQUY01000005">
    <property type="protein sequence ID" value="SHE74537.1"/>
    <property type="molecule type" value="Genomic_DNA"/>
</dbReference>
<evidence type="ECO:0000259" key="3">
    <source>
        <dbReference type="Pfam" id="PF00483"/>
    </source>
</evidence>
<dbReference type="InterPro" id="IPR050486">
    <property type="entry name" value="Mannose-1P_guanyltransferase"/>
</dbReference>
<dbReference type="GO" id="GO:0016779">
    <property type="term" value="F:nucleotidyltransferase activity"/>
    <property type="evidence" value="ECO:0007669"/>
    <property type="project" value="UniProtKB-KW"/>
</dbReference>
<sequence>MKALFLAGGRGTRLRPLTNQIPKPMVPVMARPLLERTLTELKGYGIEQIVLSTCYQPQQIEEYFGDGGRLGLKIEYIREDIPLGTGGAIKNTEKFFHGPFIVFNSDILCDINIEELIRFHRSKSAVATIAVTQVDNPSMYGVIEFDRDDYVVSFKEKPHPSEITSNYINAGIYVFEPEVLREIPSGRAVSVEREVYPSLLQKGYKIAVYKGGSYWMDIGTPAKYLQAHKDILSGRCKIPEADYTSNIIFTGKNSKIHPHARVIGPVYIGEHAEIGAFATIGPYTVIGNHCVIGRGSKVAGSIVWDKVTVDSGARLIDTIVAANCRIHRNMEFRKTVYTEQVSHPMAM</sequence>
<reference evidence="6" key="1">
    <citation type="submission" date="2016-11" db="EMBL/GenBank/DDBJ databases">
        <authorList>
            <person name="Varghese N."/>
            <person name="Submissions S."/>
        </authorList>
    </citation>
    <scope>NUCLEOTIDE SEQUENCE [LARGE SCALE GENOMIC DNA]</scope>
    <source>
        <strain evidence="6">DSM 12395</strain>
    </source>
</reference>
<feature type="domain" description="Nucleotidyl transferase" evidence="3">
    <location>
        <begin position="2"/>
        <end position="232"/>
    </location>
</feature>
<dbReference type="InterPro" id="IPR005835">
    <property type="entry name" value="NTP_transferase_dom"/>
</dbReference>
<dbReference type="Pfam" id="PF00483">
    <property type="entry name" value="NTP_transferase"/>
    <property type="match status" value="1"/>
</dbReference>
<name>A0A1M4W021_9FIRM</name>
<dbReference type="PANTHER" id="PTHR22572">
    <property type="entry name" value="SUGAR-1-PHOSPHATE GUANYL TRANSFERASE"/>
    <property type="match status" value="1"/>
</dbReference>
<keyword evidence="2 5" id="KW-0808">Transferase</keyword>
<evidence type="ECO:0000313" key="5">
    <source>
        <dbReference type="EMBL" id="SHE74537.1"/>
    </source>
</evidence>
<accession>A0A1M4W021</accession>
<evidence type="ECO:0000259" key="4">
    <source>
        <dbReference type="Pfam" id="PF25087"/>
    </source>
</evidence>
<dbReference type="SUPFAM" id="SSF53448">
    <property type="entry name" value="Nucleotide-diphospho-sugar transferases"/>
    <property type="match status" value="1"/>
</dbReference>
<protein>
    <submittedName>
        <fullName evidence="5">Mannose-1-phosphate guanylyltransferase</fullName>
    </submittedName>
</protein>
<proteinExistence type="inferred from homology"/>
<evidence type="ECO:0000256" key="1">
    <source>
        <dbReference type="ARBA" id="ARBA00007274"/>
    </source>
</evidence>
<feature type="domain" description="Mannose-1-phosphate guanyltransferase C-terminal" evidence="4">
    <location>
        <begin position="262"/>
        <end position="341"/>
    </location>
</feature>
<dbReference type="OrthoDB" id="9803871at2"/>
<dbReference type="Gene3D" id="3.90.550.10">
    <property type="entry name" value="Spore Coat Polysaccharide Biosynthesis Protein SpsA, Chain A"/>
    <property type="match status" value="1"/>
</dbReference>
<dbReference type="RefSeq" id="WP_073236819.1">
    <property type="nucleotide sequence ID" value="NZ_FQUY01000005.1"/>
</dbReference>
<dbReference type="InterPro" id="IPR011004">
    <property type="entry name" value="Trimer_LpxA-like_sf"/>
</dbReference>
<dbReference type="InterPro" id="IPR056729">
    <property type="entry name" value="GMPPB_C"/>
</dbReference>
<dbReference type="AlphaFoldDB" id="A0A1M4W021"/>
<organism evidence="5 6">
    <name type="scientific">Desulforamulus putei DSM 12395</name>
    <dbReference type="NCBI Taxonomy" id="1121429"/>
    <lineage>
        <taxon>Bacteria</taxon>
        <taxon>Bacillati</taxon>
        <taxon>Bacillota</taxon>
        <taxon>Clostridia</taxon>
        <taxon>Eubacteriales</taxon>
        <taxon>Peptococcaceae</taxon>
        <taxon>Desulforamulus</taxon>
    </lineage>
</organism>
<dbReference type="Gene3D" id="2.160.10.10">
    <property type="entry name" value="Hexapeptide repeat proteins"/>
    <property type="match status" value="1"/>
</dbReference>
<dbReference type="Pfam" id="PF25087">
    <property type="entry name" value="GMPPB_C"/>
    <property type="match status" value="1"/>
</dbReference>
<gene>
    <name evidence="5" type="ORF">SAMN02745133_01055</name>
</gene>
<dbReference type="SUPFAM" id="SSF51161">
    <property type="entry name" value="Trimeric LpxA-like enzymes"/>
    <property type="match status" value="1"/>
</dbReference>
<keyword evidence="6" id="KW-1185">Reference proteome</keyword>
<dbReference type="CDD" id="cd04181">
    <property type="entry name" value="NTP_transferase"/>
    <property type="match status" value="1"/>
</dbReference>
<keyword evidence="5" id="KW-0548">Nucleotidyltransferase</keyword>
<dbReference type="InterPro" id="IPR029044">
    <property type="entry name" value="Nucleotide-diphossugar_trans"/>
</dbReference>
<evidence type="ECO:0000313" key="6">
    <source>
        <dbReference type="Proteomes" id="UP000184148"/>
    </source>
</evidence>
<comment type="similarity">
    <text evidence="1">Belongs to the transferase hexapeptide repeat family.</text>
</comment>